<evidence type="ECO:0000313" key="5">
    <source>
        <dbReference type="Proteomes" id="UP001445076"/>
    </source>
</evidence>
<dbReference type="EMBL" id="JARKIK010000044">
    <property type="protein sequence ID" value="KAK8736212.1"/>
    <property type="molecule type" value="Genomic_DNA"/>
</dbReference>
<evidence type="ECO:0000313" key="4">
    <source>
        <dbReference type="EMBL" id="KAK8736212.1"/>
    </source>
</evidence>
<dbReference type="AlphaFoldDB" id="A0AAW0X9G1"/>
<organism evidence="4 5">
    <name type="scientific">Cherax quadricarinatus</name>
    <name type="common">Australian red claw crayfish</name>
    <dbReference type="NCBI Taxonomy" id="27406"/>
    <lineage>
        <taxon>Eukaryota</taxon>
        <taxon>Metazoa</taxon>
        <taxon>Ecdysozoa</taxon>
        <taxon>Arthropoda</taxon>
        <taxon>Crustacea</taxon>
        <taxon>Multicrustacea</taxon>
        <taxon>Malacostraca</taxon>
        <taxon>Eumalacostraca</taxon>
        <taxon>Eucarida</taxon>
        <taxon>Decapoda</taxon>
        <taxon>Pleocyemata</taxon>
        <taxon>Astacidea</taxon>
        <taxon>Parastacoidea</taxon>
        <taxon>Parastacidae</taxon>
        <taxon>Cherax</taxon>
    </lineage>
</organism>
<evidence type="ECO:0000256" key="1">
    <source>
        <dbReference type="ARBA" id="ARBA00022614"/>
    </source>
</evidence>
<proteinExistence type="predicted"/>
<dbReference type="SMART" id="SM00369">
    <property type="entry name" value="LRR_TYP"/>
    <property type="match status" value="5"/>
</dbReference>
<keyword evidence="5" id="KW-1185">Reference proteome</keyword>
<dbReference type="GO" id="GO:0005615">
    <property type="term" value="C:extracellular space"/>
    <property type="evidence" value="ECO:0007669"/>
    <property type="project" value="TreeGrafter"/>
</dbReference>
<dbReference type="InterPro" id="IPR003591">
    <property type="entry name" value="Leu-rich_rpt_typical-subtyp"/>
</dbReference>
<feature type="chain" id="PRO_5043429960" evidence="3">
    <location>
        <begin position="21"/>
        <end position="316"/>
    </location>
</feature>
<dbReference type="SUPFAM" id="SSF52058">
    <property type="entry name" value="L domain-like"/>
    <property type="match status" value="1"/>
</dbReference>
<feature type="signal peptide" evidence="3">
    <location>
        <begin position="1"/>
        <end position="20"/>
    </location>
</feature>
<keyword evidence="1" id="KW-0433">Leucine-rich repeat</keyword>
<comment type="caution">
    <text evidence="4">The sequence shown here is derived from an EMBL/GenBank/DDBJ whole genome shotgun (WGS) entry which is preliminary data.</text>
</comment>
<keyword evidence="3" id="KW-0732">Signal</keyword>
<protein>
    <submittedName>
        <fullName evidence="4">Uncharacterized protein</fullName>
    </submittedName>
</protein>
<accession>A0AAW0X9G1</accession>
<dbReference type="Gene3D" id="3.80.10.10">
    <property type="entry name" value="Ribonuclease Inhibitor"/>
    <property type="match status" value="1"/>
</dbReference>
<dbReference type="PANTHER" id="PTHR45712">
    <property type="entry name" value="AGAP008170-PA"/>
    <property type="match status" value="1"/>
</dbReference>
<keyword evidence="2" id="KW-0677">Repeat</keyword>
<dbReference type="InterPro" id="IPR032675">
    <property type="entry name" value="LRR_dom_sf"/>
</dbReference>
<evidence type="ECO:0000256" key="2">
    <source>
        <dbReference type="ARBA" id="ARBA00022737"/>
    </source>
</evidence>
<dbReference type="InterPro" id="IPR001611">
    <property type="entry name" value="Leu-rich_rpt"/>
</dbReference>
<gene>
    <name evidence="4" type="ORF">OTU49_004870</name>
</gene>
<evidence type="ECO:0000256" key="3">
    <source>
        <dbReference type="SAM" id="SignalP"/>
    </source>
</evidence>
<dbReference type="InterPro" id="IPR050333">
    <property type="entry name" value="SLRP"/>
</dbReference>
<name>A0AAW0X9G1_CHEQU</name>
<dbReference type="PANTHER" id="PTHR45712:SF1">
    <property type="entry name" value="NEPHROCAN"/>
    <property type="match status" value="1"/>
</dbReference>
<dbReference type="Proteomes" id="UP001445076">
    <property type="component" value="Unassembled WGS sequence"/>
</dbReference>
<sequence length="316" mass="35756">MLWLVLLAVITALTHERVWGEECPCQYLEADPLFPGSDGFRWDCEYVAHGLTSIPTACWLLHPDVTQIFLGYNEISEVTSQSLAGVTNLQTLSFKKNKITVIPPATLNSLSSLEFLDLSSNYLSELPTDLWTLTTLTHLYLGDNQLNDALNYNISNLVNVEVLDLHLNQLSELPSESVSTLSNLHTLHLYWNSLVNLPLLTHNLHLQELLVNGNALLEFPKYMFGNLTQPLTYHFVDNPAYDVWATMLLPLPERSHIMMGNDVWVWAEDDQQALQLLYQAQSWVILDGLSEPIDLTSLLRICGVTYTRHRGNLPPC</sequence>
<reference evidence="4 5" key="1">
    <citation type="journal article" date="2024" name="BMC Genomics">
        <title>Genome assembly of redclaw crayfish (Cherax quadricarinatus) provides insights into its immune adaptation and hypoxia tolerance.</title>
        <authorList>
            <person name="Liu Z."/>
            <person name="Zheng J."/>
            <person name="Li H."/>
            <person name="Fang K."/>
            <person name="Wang S."/>
            <person name="He J."/>
            <person name="Zhou D."/>
            <person name="Weng S."/>
            <person name="Chi M."/>
            <person name="Gu Z."/>
            <person name="He J."/>
            <person name="Li F."/>
            <person name="Wang M."/>
        </authorList>
    </citation>
    <scope>NUCLEOTIDE SEQUENCE [LARGE SCALE GENOMIC DNA]</scope>
    <source>
        <strain evidence="4">ZL_2023a</strain>
    </source>
</reference>
<dbReference type="PROSITE" id="PS51450">
    <property type="entry name" value="LRR"/>
    <property type="match status" value="2"/>
</dbReference>
<dbReference type="Pfam" id="PF13855">
    <property type="entry name" value="LRR_8"/>
    <property type="match status" value="1"/>
</dbReference>